<dbReference type="RefSeq" id="WP_374218846.1">
    <property type="nucleotide sequence ID" value="NZ_JAXOVW010000060.1"/>
</dbReference>
<dbReference type="Proteomes" id="UP001291930">
    <property type="component" value="Unassembled WGS sequence"/>
</dbReference>
<organism evidence="1 2">
    <name type="scientific">Bacillus bingmayongensis</name>
    <dbReference type="NCBI Taxonomy" id="1150157"/>
    <lineage>
        <taxon>Bacteria</taxon>
        <taxon>Bacillati</taxon>
        <taxon>Bacillota</taxon>
        <taxon>Bacilli</taxon>
        <taxon>Bacillales</taxon>
        <taxon>Bacillaceae</taxon>
        <taxon>Bacillus</taxon>
    </lineage>
</organism>
<dbReference type="Gene3D" id="3.90.930.1">
    <property type="match status" value="1"/>
</dbReference>
<comment type="caution">
    <text evidence="1">The sequence shown here is derived from an EMBL/GenBank/DDBJ whole genome shotgun (WGS) entry which is preliminary data.</text>
</comment>
<reference evidence="2" key="1">
    <citation type="submission" date="2023-11" db="EMBL/GenBank/DDBJ databases">
        <title>Genome Sequence of Bacillus pseudomycoides stain BUPM19.</title>
        <authorList>
            <person name="Farhat A."/>
        </authorList>
    </citation>
    <scope>NUCLEOTIDE SEQUENCE [LARGE SCALE GENOMIC DNA]</scope>
    <source>
        <strain evidence="2">BUPM19</strain>
    </source>
</reference>
<proteinExistence type="predicted"/>
<dbReference type="SUPFAM" id="SSF82185">
    <property type="entry name" value="Histone H3 K4-specific methyltransferase SET7/9 N-terminal domain"/>
    <property type="match status" value="1"/>
</dbReference>
<evidence type="ECO:0000313" key="2">
    <source>
        <dbReference type="Proteomes" id="UP001291930"/>
    </source>
</evidence>
<evidence type="ECO:0000313" key="1">
    <source>
        <dbReference type="EMBL" id="MDZ5609367.1"/>
    </source>
</evidence>
<gene>
    <name evidence="1" type="ORF">U2I54_20435</name>
</gene>
<protein>
    <recommendedName>
        <fullName evidence="3">MORN repeat protein</fullName>
    </recommendedName>
</protein>
<accession>A0ABU5K1T8</accession>
<evidence type="ECO:0008006" key="3">
    <source>
        <dbReference type="Google" id="ProtNLM"/>
    </source>
</evidence>
<sequence length="159" mass="18502">MKDQVDIFSKEFVIEHGTDFDEELWFASYSDEVLDNPEDENGKPLTGLAYELYDNGNLIYYTKYVKGFIESELIEFYKNGNLKSVKNLIHGQSNGIERVWYESGDLKFEGEYKFGIALHYVEWDEKGRIIKQKIAPTEIDLQLIESISKCDNQGRMYGV</sequence>
<dbReference type="EMBL" id="JAXOVW010000060">
    <property type="protein sequence ID" value="MDZ5609367.1"/>
    <property type="molecule type" value="Genomic_DNA"/>
</dbReference>
<keyword evidence="2" id="KW-1185">Reference proteome</keyword>
<name>A0ABU5K1T8_9BACI</name>